<keyword evidence="3 6" id="KW-0812">Transmembrane</keyword>
<name>A0ABD6BCB0_9EURY</name>
<dbReference type="PANTHER" id="PTHR30482">
    <property type="entry name" value="HIGH-AFFINITY BRANCHED-CHAIN AMINO ACID TRANSPORT SYSTEM PERMEASE"/>
    <property type="match status" value="1"/>
</dbReference>
<dbReference type="AlphaFoldDB" id="A0ABD6BCB0"/>
<feature type="transmembrane region" description="Helical" evidence="6">
    <location>
        <begin position="231"/>
        <end position="252"/>
    </location>
</feature>
<proteinExistence type="predicted"/>
<feature type="transmembrane region" description="Helical" evidence="6">
    <location>
        <begin position="51"/>
        <end position="69"/>
    </location>
</feature>
<evidence type="ECO:0000256" key="4">
    <source>
        <dbReference type="ARBA" id="ARBA00022989"/>
    </source>
</evidence>
<evidence type="ECO:0000256" key="6">
    <source>
        <dbReference type="SAM" id="Phobius"/>
    </source>
</evidence>
<organism evidence="7 8">
    <name type="scientific">Haloarchaeobius amylolyticus</name>
    <dbReference type="NCBI Taxonomy" id="1198296"/>
    <lineage>
        <taxon>Archaea</taxon>
        <taxon>Methanobacteriati</taxon>
        <taxon>Methanobacteriota</taxon>
        <taxon>Stenosarchaea group</taxon>
        <taxon>Halobacteria</taxon>
        <taxon>Halobacteriales</taxon>
        <taxon>Halorubellaceae</taxon>
        <taxon>Haloarchaeobius</taxon>
    </lineage>
</organism>
<evidence type="ECO:0000256" key="1">
    <source>
        <dbReference type="ARBA" id="ARBA00004651"/>
    </source>
</evidence>
<dbReference type="InterPro" id="IPR001851">
    <property type="entry name" value="ABC_transp_permease"/>
</dbReference>
<keyword evidence="8" id="KW-1185">Reference proteome</keyword>
<keyword evidence="4 6" id="KW-1133">Transmembrane helix</keyword>
<protein>
    <submittedName>
        <fullName evidence="7">Branched-chain amino acid ABC transporter permease</fullName>
    </submittedName>
</protein>
<dbReference type="InterPro" id="IPR043428">
    <property type="entry name" value="LivM-like"/>
</dbReference>
<dbReference type="EMBL" id="JBHUDI010000002">
    <property type="protein sequence ID" value="MFD1562606.1"/>
    <property type="molecule type" value="Genomic_DNA"/>
</dbReference>
<feature type="transmembrane region" description="Helical" evidence="6">
    <location>
        <begin position="272"/>
        <end position="293"/>
    </location>
</feature>
<evidence type="ECO:0000313" key="8">
    <source>
        <dbReference type="Proteomes" id="UP001597076"/>
    </source>
</evidence>
<keyword evidence="5 6" id="KW-0472">Membrane</keyword>
<evidence type="ECO:0000256" key="2">
    <source>
        <dbReference type="ARBA" id="ARBA00022475"/>
    </source>
</evidence>
<dbReference type="GO" id="GO:0005886">
    <property type="term" value="C:plasma membrane"/>
    <property type="evidence" value="ECO:0007669"/>
    <property type="project" value="UniProtKB-SubCell"/>
</dbReference>
<feature type="transmembrane region" description="Helical" evidence="6">
    <location>
        <begin position="24"/>
        <end position="45"/>
    </location>
</feature>
<evidence type="ECO:0000313" key="7">
    <source>
        <dbReference type="EMBL" id="MFD1562606.1"/>
    </source>
</evidence>
<accession>A0ABD6BCB0</accession>
<feature type="transmembrane region" description="Helical" evidence="6">
    <location>
        <begin position="314"/>
        <end position="335"/>
    </location>
</feature>
<dbReference type="CDD" id="cd06581">
    <property type="entry name" value="TM_PBP1_LivM_like"/>
    <property type="match status" value="1"/>
</dbReference>
<dbReference type="Pfam" id="PF02653">
    <property type="entry name" value="BPD_transp_2"/>
    <property type="match status" value="1"/>
</dbReference>
<gene>
    <name evidence="7" type="ORF">ACFR99_03425</name>
</gene>
<feature type="transmembrane region" description="Helical" evidence="6">
    <location>
        <begin position="101"/>
        <end position="121"/>
    </location>
</feature>
<feature type="transmembrane region" description="Helical" evidence="6">
    <location>
        <begin position="128"/>
        <end position="146"/>
    </location>
</feature>
<keyword evidence="2" id="KW-1003">Cell membrane</keyword>
<feature type="transmembrane region" description="Helical" evidence="6">
    <location>
        <begin position="182"/>
        <end position="200"/>
    </location>
</feature>
<evidence type="ECO:0000256" key="5">
    <source>
        <dbReference type="ARBA" id="ARBA00023136"/>
    </source>
</evidence>
<dbReference type="Proteomes" id="UP001597076">
    <property type="component" value="Unassembled WGS sequence"/>
</dbReference>
<comment type="subcellular location">
    <subcellularLocation>
        <location evidence="1">Cell membrane</location>
        <topology evidence="1">Multi-pass membrane protein</topology>
    </subcellularLocation>
</comment>
<dbReference type="PANTHER" id="PTHR30482:SF10">
    <property type="entry name" value="HIGH-AFFINITY BRANCHED-CHAIN AMINO ACID TRANSPORT PROTEIN BRAE"/>
    <property type="match status" value="1"/>
</dbReference>
<sequence>MPCGEYFTSYESRMGLFRWRTQRIALVLGLPIPFILPFALHGGLISTITQIYIFTIAVLGLNVILGYAGEIVLAQGAFMAIGAYTTSQILADGLFGIQIGLLPAMVVGGLLAGSVAVLFGIPSFRVKGFYIAISTLALQFISEWFFNNGQLEWLHGGTQQTMPFEVGLVGQWLTITGTDMELYFMSLVLMLLFAMVSLNLSRSGTGKVFRAIHDNDLSAGVLGINVFRNKLLAFALGGFMVGVAGGLFGYYIGFISPGYFTLDLTLQHYVMLLFGGLGRVWGAMLGVGVVTTLQEFLQGFLQSVASNATSLEPVFFGVIIIVVLAVEPKGILAALGQIKDYLRNWPFAY</sequence>
<dbReference type="RefSeq" id="WP_390284394.1">
    <property type="nucleotide sequence ID" value="NZ_JBHUDI010000002.1"/>
</dbReference>
<reference evidence="7 8" key="1">
    <citation type="journal article" date="2019" name="Int. J. Syst. Evol. Microbiol.">
        <title>The Global Catalogue of Microorganisms (GCM) 10K type strain sequencing project: providing services to taxonomists for standard genome sequencing and annotation.</title>
        <authorList>
            <consortium name="The Broad Institute Genomics Platform"/>
            <consortium name="The Broad Institute Genome Sequencing Center for Infectious Disease"/>
            <person name="Wu L."/>
            <person name="Ma J."/>
        </authorList>
    </citation>
    <scope>NUCLEOTIDE SEQUENCE [LARGE SCALE GENOMIC DNA]</scope>
    <source>
        <strain evidence="7 8">CGMCC 1.12230</strain>
    </source>
</reference>
<evidence type="ECO:0000256" key="3">
    <source>
        <dbReference type="ARBA" id="ARBA00022692"/>
    </source>
</evidence>
<comment type="caution">
    <text evidence="7">The sequence shown here is derived from an EMBL/GenBank/DDBJ whole genome shotgun (WGS) entry which is preliminary data.</text>
</comment>